<dbReference type="InterPro" id="IPR023772">
    <property type="entry name" value="DNA-bd_HTH_TetR-type_CS"/>
</dbReference>
<dbReference type="Pfam" id="PF17932">
    <property type="entry name" value="TetR_C_24"/>
    <property type="match status" value="1"/>
</dbReference>
<proteinExistence type="predicted"/>
<gene>
    <name evidence="7" type="ORF">DD666_19000</name>
</gene>
<dbReference type="PANTHER" id="PTHR30055">
    <property type="entry name" value="HTH-TYPE TRANSCRIPTIONAL REGULATOR RUTR"/>
    <property type="match status" value="1"/>
</dbReference>
<dbReference type="SUPFAM" id="SSF48498">
    <property type="entry name" value="Tetracyclin repressor-like, C-terminal domain"/>
    <property type="match status" value="1"/>
</dbReference>
<evidence type="ECO:0000313" key="8">
    <source>
        <dbReference type="Proteomes" id="UP000264036"/>
    </source>
</evidence>
<dbReference type="Proteomes" id="UP000264036">
    <property type="component" value="Unassembled WGS sequence"/>
</dbReference>
<evidence type="ECO:0000256" key="4">
    <source>
        <dbReference type="ARBA" id="ARBA00023163"/>
    </source>
</evidence>
<evidence type="ECO:0000256" key="5">
    <source>
        <dbReference type="PROSITE-ProRule" id="PRU00335"/>
    </source>
</evidence>
<feature type="domain" description="HTH tetR-type" evidence="6">
    <location>
        <begin position="6"/>
        <end position="66"/>
    </location>
</feature>
<dbReference type="InterPro" id="IPR041490">
    <property type="entry name" value="KstR2_TetR_C"/>
</dbReference>
<dbReference type="PANTHER" id="PTHR30055:SF175">
    <property type="entry name" value="HTH-TYPE TRANSCRIPTIONAL REPRESSOR KSTR2"/>
    <property type="match status" value="1"/>
</dbReference>
<dbReference type="SUPFAM" id="SSF46689">
    <property type="entry name" value="Homeodomain-like"/>
    <property type="match status" value="1"/>
</dbReference>
<feature type="DNA-binding region" description="H-T-H motif" evidence="5">
    <location>
        <begin position="29"/>
        <end position="48"/>
    </location>
</feature>
<reference evidence="7 8" key="1">
    <citation type="journal article" date="2018" name="Nat. Biotechnol.">
        <title>A standardized bacterial taxonomy based on genome phylogeny substantially revises the tree of life.</title>
        <authorList>
            <person name="Parks D.H."/>
            <person name="Chuvochina M."/>
            <person name="Waite D.W."/>
            <person name="Rinke C."/>
            <person name="Skarshewski A."/>
            <person name="Chaumeil P.A."/>
            <person name="Hugenholtz P."/>
        </authorList>
    </citation>
    <scope>NUCLEOTIDE SEQUENCE [LARGE SCALE GENOMIC DNA]</scope>
    <source>
        <strain evidence="7">UBA10707</strain>
    </source>
</reference>
<dbReference type="AlphaFoldDB" id="A0A356LKP9"/>
<name>A0A356LKP9_9BURK</name>
<evidence type="ECO:0000256" key="2">
    <source>
        <dbReference type="ARBA" id="ARBA00023015"/>
    </source>
</evidence>
<dbReference type="PRINTS" id="PR00455">
    <property type="entry name" value="HTHTETR"/>
</dbReference>
<dbReference type="PROSITE" id="PS01081">
    <property type="entry name" value="HTH_TETR_1"/>
    <property type="match status" value="1"/>
</dbReference>
<evidence type="ECO:0000259" key="6">
    <source>
        <dbReference type="PROSITE" id="PS50977"/>
    </source>
</evidence>
<dbReference type="PROSITE" id="PS50977">
    <property type="entry name" value="HTH_TETR_2"/>
    <property type="match status" value="1"/>
</dbReference>
<evidence type="ECO:0000313" key="7">
    <source>
        <dbReference type="EMBL" id="HBP31484.1"/>
    </source>
</evidence>
<dbReference type="Pfam" id="PF00440">
    <property type="entry name" value="TetR_N"/>
    <property type="match status" value="1"/>
</dbReference>
<evidence type="ECO:0000256" key="3">
    <source>
        <dbReference type="ARBA" id="ARBA00023125"/>
    </source>
</evidence>
<dbReference type="GO" id="GO:0003700">
    <property type="term" value="F:DNA-binding transcription factor activity"/>
    <property type="evidence" value="ECO:0007669"/>
    <property type="project" value="TreeGrafter"/>
</dbReference>
<comment type="caution">
    <text evidence="7">The sequence shown here is derived from an EMBL/GenBank/DDBJ whole genome shotgun (WGS) entry which is preliminary data.</text>
</comment>
<dbReference type="GO" id="GO:0000976">
    <property type="term" value="F:transcription cis-regulatory region binding"/>
    <property type="evidence" value="ECO:0007669"/>
    <property type="project" value="TreeGrafter"/>
</dbReference>
<dbReference type="InterPro" id="IPR036271">
    <property type="entry name" value="Tet_transcr_reg_TetR-rel_C_sf"/>
</dbReference>
<organism evidence="7 8">
    <name type="scientific">Advenella kashmirensis</name>
    <dbReference type="NCBI Taxonomy" id="310575"/>
    <lineage>
        <taxon>Bacteria</taxon>
        <taxon>Pseudomonadati</taxon>
        <taxon>Pseudomonadota</taxon>
        <taxon>Betaproteobacteria</taxon>
        <taxon>Burkholderiales</taxon>
        <taxon>Alcaligenaceae</taxon>
    </lineage>
</organism>
<accession>A0A356LKP9</accession>
<dbReference type="InterPro" id="IPR050109">
    <property type="entry name" value="HTH-type_TetR-like_transc_reg"/>
</dbReference>
<sequence length="201" mass="22615">MASRDPDRRRKILEASRRLFARYGYGGASISMIAAETGLTKAALYHHFPSKEAIYRASSRTGMDQLLSEVQSAVSQAQGGAEARLRAFMHASVNHYEKNQDSWMSGSALFWGAASDEAREQILEVRDAYEGLLKQIIREGMNAGIFRSDLELRLSSKFLLSIINQLPKWYRSDGKYSATQIIDIYLDTYLNGVRSHQTPAE</sequence>
<keyword evidence="1" id="KW-0678">Repressor</keyword>
<keyword evidence="3 5" id="KW-0238">DNA-binding</keyword>
<dbReference type="Gene3D" id="1.10.357.10">
    <property type="entry name" value="Tetracycline Repressor, domain 2"/>
    <property type="match status" value="1"/>
</dbReference>
<dbReference type="Gene3D" id="1.10.10.60">
    <property type="entry name" value="Homeodomain-like"/>
    <property type="match status" value="1"/>
</dbReference>
<protein>
    <recommendedName>
        <fullName evidence="6">HTH tetR-type domain-containing protein</fullName>
    </recommendedName>
</protein>
<dbReference type="InterPro" id="IPR009057">
    <property type="entry name" value="Homeodomain-like_sf"/>
</dbReference>
<dbReference type="InterPro" id="IPR001647">
    <property type="entry name" value="HTH_TetR"/>
</dbReference>
<keyword evidence="4" id="KW-0804">Transcription</keyword>
<evidence type="ECO:0000256" key="1">
    <source>
        <dbReference type="ARBA" id="ARBA00022491"/>
    </source>
</evidence>
<keyword evidence="2" id="KW-0805">Transcription regulation</keyword>
<dbReference type="EMBL" id="DOEK01000039">
    <property type="protein sequence ID" value="HBP31484.1"/>
    <property type="molecule type" value="Genomic_DNA"/>
</dbReference>